<dbReference type="Proteomes" id="UP001552594">
    <property type="component" value="Unassembled WGS sequence"/>
</dbReference>
<evidence type="ECO:0000256" key="1">
    <source>
        <dbReference type="ARBA" id="ARBA00022450"/>
    </source>
</evidence>
<feature type="compositionally biased region" description="Basic and acidic residues" evidence="5">
    <location>
        <begin position="7"/>
        <end position="24"/>
    </location>
</feature>
<evidence type="ECO:0000256" key="5">
    <source>
        <dbReference type="SAM" id="MobiDB-lite"/>
    </source>
</evidence>
<evidence type="ECO:0000256" key="6">
    <source>
        <dbReference type="SAM" id="Phobius"/>
    </source>
</evidence>
<gene>
    <name evidence="8" type="ORF">AB0L16_33595</name>
</gene>
<proteinExistence type="predicted"/>
<dbReference type="SUPFAM" id="SSF56801">
    <property type="entry name" value="Acetyl-CoA synthetase-like"/>
    <property type="match status" value="1"/>
</dbReference>
<dbReference type="CDD" id="cd05930">
    <property type="entry name" value="A_NRPS"/>
    <property type="match status" value="1"/>
</dbReference>
<feature type="region of interest" description="Disordered" evidence="5">
    <location>
        <begin position="1"/>
        <end position="29"/>
    </location>
</feature>
<evidence type="ECO:0000259" key="7">
    <source>
        <dbReference type="PROSITE" id="PS50075"/>
    </source>
</evidence>
<dbReference type="Pfam" id="PF13193">
    <property type="entry name" value="AMP-binding_C"/>
    <property type="match status" value="1"/>
</dbReference>
<comment type="caution">
    <text evidence="8">The sequence shown here is derived from an EMBL/GenBank/DDBJ whole genome shotgun (WGS) entry which is preliminary data.</text>
</comment>
<feature type="region of interest" description="Disordered" evidence="5">
    <location>
        <begin position="1339"/>
        <end position="1362"/>
    </location>
</feature>
<dbReference type="InterPro" id="IPR009081">
    <property type="entry name" value="PP-bd_ACP"/>
</dbReference>
<dbReference type="Pfam" id="PF00550">
    <property type="entry name" value="PP-binding"/>
    <property type="match status" value="1"/>
</dbReference>
<dbReference type="NCBIfam" id="TIGR01733">
    <property type="entry name" value="AA-adenyl-dom"/>
    <property type="match status" value="1"/>
</dbReference>
<dbReference type="SUPFAM" id="SSF47336">
    <property type="entry name" value="ACP-like"/>
    <property type="match status" value="1"/>
</dbReference>
<feature type="transmembrane region" description="Helical" evidence="6">
    <location>
        <begin position="640"/>
        <end position="667"/>
    </location>
</feature>
<dbReference type="InterPro" id="IPR042099">
    <property type="entry name" value="ANL_N_sf"/>
</dbReference>
<name>A0ABV3K836_STRON</name>
<dbReference type="EMBL" id="JBFAUK010000060">
    <property type="protein sequence ID" value="MEV5511292.1"/>
    <property type="molecule type" value="Genomic_DNA"/>
</dbReference>
<sequence>MPYTKATPEHRAVHPEERPGRLEQENPPPPVRFLPEFFEQTCDRTPDALAVVCEDEELTYAELDRRANRLAHLLKEHGIGAGSTVGLLLDRSAYTYAGLLAVLKTGAAYVPLDPSFPAGRVRHIAQDAELSELLTTSARREQTRDAGCPVLELDLWEEKLAARPEGRLRPLRDSSAPCYVIYTSGTTGRPKGVVISHANIVSFLNAAAPVYRVRRQDRVYQGLSLAFDFSIEEIWPAWIAGATLYAGPGDDRRVGQGLTEFLARHAITVLCCVPTLLTTIEGELPALRTLLVSGEACPPDLVRRWSRRGRRILNAYGPTESTVTATCAELRPGRPVTIGRPLPGYRIAILDQRLRPVPDGAEGEICVGGPGVATGYLNRPELTAERFIANPVAADRATVPRLYRTGDLGRITPAGEIEYLGRVDTQVKIRGYRIECAEIEQLLRADPAVENAVVVPRQVNGSAQDLVGYLTLTAPRGSQDEEELRGRLHTALRRRLPDYMIPAFVEILDELPLLAADKVDRSRLPAPASAPFGRRRTEPVAPATALERQLASVWREILGLAEVSVDDDFFCDLGGHSMAAARLISRLRREPGLRQLAMGDLYAHPTIRSLASCAAAAQHSARQCPAVPAPPPRRHSTARVWTFGLAQLTLFCGWLLLLSAPVLALFYRLCTTVGLPTRVADGPGALAVLAHLGWAAFIPLDLAWMAVDLVVLPAVGARLLMGRVRPGWYPLWGRIHLRFWLHGKVLALSPARALAGSPFLAPFLRLLGARVGHGCHLATVPAVPALVSFGDECSVGYGAQVQPFAVEGGRLRLAPVTLGPGSCLGTNSVLLPGAGLGRGAVVGAQSLVPADVSVPDGAYWAGSPATPQGGKPALIAELEAAADRRPWPVRVLVCYALGALLLVLAPLLVPAPGAVLTGWAAARGGLPLALASLAVSGPLVPLTTCLLVVAVKRGLLPRARTGIHAERSPFGAAKWIADGMMTLSLTLTHSLYSTLYLVPFLRALGARTGRWAEVATVSFVDPDLLEIGERSFVADISVVAPAVFHRGRIALAPATVGDRAFVGNGALLPGGCRLGDRSLLGVHSVAPDGPIEPETTWLGSPALFLPRREASPGFPAKYTFAPTRGLIAARLAIEYLRVTLPATIGGAGLLALLYTMVTLARRLPPLVLLALSPALLLASGLACTLVVAALKWLVIGRYRPRTEPLWSVWVRRTELITGLYENLVVPALVGLVAGTPFMAPVLRLFGVRAGRRCWIDTTFVTEFDLVSIGDDAAVAGATSLQTHLFEDRVMKMSRVQVDQGSSVGARCVVLYDARVGAGASLDALSLVMKGENLPPATAWRGIPARPCPSGTGHRPSTARESS</sequence>
<feature type="transmembrane region" description="Helical" evidence="6">
    <location>
        <begin position="929"/>
        <end position="951"/>
    </location>
</feature>
<feature type="transmembrane region" description="Helical" evidence="6">
    <location>
        <begin position="1138"/>
        <end position="1160"/>
    </location>
</feature>
<feature type="domain" description="Carrier" evidence="7">
    <location>
        <begin position="541"/>
        <end position="618"/>
    </location>
</feature>
<dbReference type="PROSITE" id="PS00455">
    <property type="entry name" value="AMP_BINDING"/>
    <property type="match status" value="1"/>
</dbReference>
<keyword evidence="4" id="KW-0677">Repeat</keyword>
<dbReference type="InterPro" id="IPR045851">
    <property type="entry name" value="AMP-bd_C_sf"/>
</dbReference>
<dbReference type="InterPro" id="IPR006162">
    <property type="entry name" value="Ppantetheine_attach_site"/>
</dbReference>
<dbReference type="InterPro" id="IPR000873">
    <property type="entry name" value="AMP-dep_synth/lig_dom"/>
</dbReference>
<dbReference type="PROSITE" id="PS00012">
    <property type="entry name" value="PHOSPHOPANTETHEINE"/>
    <property type="match status" value="1"/>
</dbReference>
<protein>
    <submittedName>
        <fullName evidence="8">Pls/PosA family non-ribosomal peptide synthetase</fullName>
    </submittedName>
</protein>
<dbReference type="InterPro" id="IPR010071">
    <property type="entry name" value="AA_adenyl_dom"/>
</dbReference>
<feature type="transmembrane region" description="Helical" evidence="6">
    <location>
        <begin position="679"/>
        <end position="697"/>
    </location>
</feature>
<reference evidence="8 9" key="1">
    <citation type="submission" date="2024-06" db="EMBL/GenBank/DDBJ databases">
        <title>The Natural Products Discovery Center: Release of the First 8490 Sequenced Strains for Exploring Actinobacteria Biosynthetic Diversity.</title>
        <authorList>
            <person name="Kalkreuter E."/>
            <person name="Kautsar S.A."/>
            <person name="Yang D."/>
            <person name="Bader C.D."/>
            <person name="Teijaro C.N."/>
            <person name="Fluegel L."/>
            <person name="Davis C.M."/>
            <person name="Simpson J.R."/>
            <person name="Lauterbach L."/>
            <person name="Steele A.D."/>
            <person name="Gui C."/>
            <person name="Meng S."/>
            <person name="Li G."/>
            <person name="Viehrig K."/>
            <person name="Ye F."/>
            <person name="Su P."/>
            <person name="Kiefer A.F."/>
            <person name="Nichols A."/>
            <person name="Cepeda A.J."/>
            <person name="Yan W."/>
            <person name="Fan B."/>
            <person name="Jiang Y."/>
            <person name="Adhikari A."/>
            <person name="Zheng C.-J."/>
            <person name="Schuster L."/>
            <person name="Cowan T.M."/>
            <person name="Smanski M.J."/>
            <person name="Chevrette M.G."/>
            <person name="De Carvalho L.P.S."/>
            <person name="Shen B."/>
        </authorList>
    </citation>
    <scope>NUCLEOTIDE SEQUENCE [LARGE SCALE GENOMIC DNA]</scope>
    <source>
        <strain evidence="8 9">NPDC052347</strain>
    </source>
</reference>
<keyword evidence="2" id="KW-0597">Phosphoprotein</keyword>
<keyword evidence="6" id="KW-0472">Membrane</keyword>
<dbReference type="InterPro" id="IPR020845">
    <property type="entry name" value="AMP-binding_CS"/>
</dbReference>
<dbReference type="InterPro" id="IPR011004">
    <property type="entry name" value="Trimer_LpxA-like_sf"/>
</dbReference>
<keyword evidence="1" id="KW-0596">Phosphopantetheine</keyword>
<dbReference type="PANTHER" id="PTHR45527:SF1">
    <property type="entry name" value="FATTY ACID SYNTHASE"/>
    <property type="match status" value="1"/>
</dbReference>
<feature type="transmembrane region" description="Helical" evidence="6">
    <location>
        <begin position="891"/>
        <end position="909"/>
    </location>
</feature>
<evidence type="ECO:0000313" key="8">
    <source>
        <dbReference type="EMBL" id="MEV5511292.1"/>
    </source>
</evidence>
<dbReference type="RefSeq" id="WP_241560921.1">
    <property type="nucleotide sequence ID" value="NZ_JBFAUK010000060.1"/>
</dbReference>
<dbReference type="InterPro" id="IPR036736">
    <property type="entry name" value="ACP-like_sf"/>
</dbReference>
<evidence type="ECO:0000256" key="4">
    <source>
        <dbReference type="ARBA" id="ARBA00022737"/>
    </source>
</evidence>
<dbReference type="NCBIfam" id="TIGR02353">
    <property type="entry name" value="NRPS_term_dom"/>
    <property type="match status" value="1"/>
</dbReference>
<dbReference type="InterPro" id="IPR012728">
    <property type="entry name" value="Pls/PosA_C"/>
</dbReference>
<keyword evidence="3" id="KW-0808">Transferase</keyword>
<feature type="transmembrane region" description="Helical" evidence="6">
    <location>
        <begin position="1166"/>
        <end position="1194"/>
    </location>
</feature>
<dbReference type="Gene3D" id="1.10.1200.10">
    <property type="entry name" value="ACP-like"/>
    <property type="match status" value="1"/>
</dbReference>
<dbReference type="PANTHER" id="PTHR45527">
    <property type="entry name" value="NONRIBOSOMAL PEPTIDE SYNTHETASE"/>
    <property type="match status" value="1"/>
</dbReference>
<dbReference type="Pfam" id="PF00501">
    <property type="entry name" value="AMP-binding"/>
    <property type="match status" value="1"/>
</dbReference>
<organism evidence="8 9">
    <name type="scientific">Streptomyces orinoci</name>
    <name type="common">Streptoverticillium orinoci</name>
    <dbReference type="NCBI Taxonomy" id="67339"/>
    <lineage>
        <taxon>Bacteria</taxon>
        <taxon>Bacillati</taxon>
        <taxon>Actinomycetota</taxon>
        <taxon>Actinomycetes</taxon>
        <taxon>Kitasatosporales</taxon>
        <taxon>Streptomycetaceae</taxon>
        <taxon>Streptomyces</taxon>
    </lineage>
</organism>
<evidence type="ECO:0000256" key="3">
    <source>
        <dbReference type="ARBA" id="ARBA00022679"/>
    </source>
</evidence>
<keyword evidence="6" id="KW-0812">Transmembrane</keyword>
<dbReference type="Gene3D" id="3.30.300.30">
    <property type="match status" value="1"/>
</dbReference>
<dbReference type="InterPro" id="IPR025110">
    <property type="entry name" value="AMP-bd_C"/>
</dbReference>
<dbReference type="InterPro" id="IPR018357">
    <property type="entry name" value="Hexapep_transf_CS"/>
</dbReference>
<dbReference type="SUPFAM" id="SSF51161">
    <property type="entry name" value="Trimeric LpxA-like enzymes"/>
    <property type="match status" value="3"/>
</dbReference>
<keyword evidence="9" id="KW-1185">Reference proteome</keyword>
<dbReference type="PROSITE" id="PS00101">
    <property type="entry name" value="HEXAPEP_TRANSFERASES"/>
    <property type="match status" value="1"/>
</dbReference>
<feature type="transmembrane region" description="Helical" evidence="6">
    <location>
        <begin position="703"/>
        <end position="721"/>
    </location>
</feature>
<dbReference type="Gene3D" id="2.160.10.10">
    <property type="entry name" value="Hexapeptide repeat proteins"/>
    <property type="match status" value="3"/>
</dbReference>
<accession>A0ABV3K836</accession>
<dbReference type="Gene3D" id="3.40.50.12780">
    <property type="entry name" value="N-terminal domain of ligase-like"/>
    <property type="match status" value="1"/>
</dbReference>
<evidence type="ECO:0000256" key="2">
    <source>
        <dbReference type="ARBA" id="ARBA00022553"/>
    </source>
</evidence>
<evidence type="ECO:0000313" key="9">
    <source>
        <dbReference type="Proteomes" id="UP001552594"/>
    </source>
</evidence>
<keyword evidence="6" id="KW-1133">Transmembrane helix</keyword>
<dbReference type="PROSITE" id="PS50075">
    <property type="entry name" value="CARRIER"/>
    <property type="match status" value="1"/>
</dbReference>